<dbReference type="PANTHER" id="PTHR10015">
    <property type="entry name" value="HEAT SHOCK TRANSCRIPTION FACTOR"/>
    <property type="match status" value="1"/>
</dbReference>
<dbReference type="GO" id="GO:0043565">
    <property type="term" value="F:sequence-specific DNA binding"/>
    <property type="evidence" value="ECO:0007669"/>
    <property type="project" value="InterPro"/>
</dbReference>
<feature type="region of interest" description="Disordered" evidence="8">
    <location>
        <begin position="207"/>
        <end position="233"/>
    </location>
</feature>
<dbReference type="GO" id="GO:0005634">
    <property type="term" value="C:nucleus"/>
    <property type="evidence" value="ECO:0007669"/>
    <property type="project" value="UniProtKB-SubCell"/>
</dbReference>
<dbReference type="InterPro" id="IPR000232">
    <property type="entry name" value="HSF_DNA-bd"/>
</dbReference>
<evidence type="ECO:0000256" key="4">
    <source>
        <dbReference type="ARBA" id="ARBA00023125"/>
    </source>
</evidence>
<comment type="similarity">
    <text evidence="2 7">Belongs to the HSF family.</text>
</comment>
<dbReference type="OMA" id="WNFEHPN"/>
<dbReference type="SMART" id="SM00415">
    <property type="entry name" value="HSF"/>
    <property type="match status" value="1"/>
</dbReference>
<protein>
    <submittedName>
        <fullName evidence="10">Heat shock factor protein 1</fullName>
    </submittedName>
</protein>
<dbReference type="Pfam" id="PF00447">
    <property type="entry name" value="HSF_DNA-bind"/>
    <property type="match status" value="1"/>
</dbReference>
<evidence type="ECO:0000256" key="2">
    <source>
        <dbReference type="ARBA" id="ARBA00006403"/>
    </source>
</evidence>
<gene>
    <name evidence="10" type="ORF">X975_26555</name>
</gene>
<dbReference type="STRING" id="407821.A0A087TEI2"/>
<evidence type="ECO:0000256" key="7">
    <source>
        <dbReference type="RuleBase" id="RU004020"/>
    </source>
</evidence>
<keyword evidence="4" id="KW-0238">DNA-binding</keyword>
<dbReference type="Gene3D" id="1.10.10.10">
    <property type="entry name" value="Winged helix-like DNA-binding domain superfamily/Winged helix DNA-binding domain"/>
    <property type="match status" value="1"/>
</dbReference>
<keyword evidence="3" id="KW-0805">Transcription regulation</keyword>
<proteinExistence type="inferred from homology"/>
<organism evidence="10 11">
    <name type="scientific">Stegodyphus mimosarum</name>
    <name type="common">African social velvet spider</name>
    <dbReference type="NCBI Taxonomy" id="407821"/>
    <lineage>
        <taxon>Eukaryota</taxon>
        <taxon>Metazoa</taxon>
        <taxon>Ecdysozoa</taxon>
        <taxon>Arthropoda</taxon>
        <taxon>Chelicerata</taxon>
        <taxon>Arachnida</taxon>
        <taxon>Araneae</taxon>
        <taxon>Araneomorphae</taxon>
        <taxon>Entelegynae</taxon>
        <taxon>Eresoidea</taxon>
        <taxon>Eresidae</taxon>
        <taxon>Stegodyphus</taxon>
    </lineage>
</organism>
<sequence>MPNKMHSYDTNSSNVPAFLVKLWKLVEDSSCNDLIAWSDNGMSFIIRDQARFAKELLPQYFKHNNMASFIRQLNMYGFRKVMNYEKSGLRNENDEMEFQHSFFMKDQEHLLELIKRKIPNTKMAEPIVKANAKDILTDLTSIREKQENMDSMLIKMKQENELLWRELTSMRQKHKAQEHVIQKVIQFLVSIVQRSNQNIGVQRKIPRMLHDSPGNNAKNSQVTRSIDALRKKP</sequence>
<accession>A0A087TEI2</accession>
<dbReference type="Proteomes" id="UP000054359">
    <property type="component" value="Unassembled WGS sequence"/>
</dbReference>
<evidence type="ECO:0000256" key="6">
    <source>
        <dbReference type="ARBA" id="ARBA00023242"/>
    </source>
</evidence>
<reference evidence="10 11" key="1">
    <citation type="submission" date="2013-11" db="EMBL/GenBank/DDBJ databases">
        <title>Genome sequencing of Stegodyphus mimosarum.</title>
        <authorList>
            <person name="Bechsgaard J."/>
        </authorList>
    </citation>
    <scope>NUCLEOTIDE SEQUENCE [LARGE SCALE GENOMIC DNA]</scope>
</reference>
<comment type="subcellular location">
    <subcellularLocation>
        <location evidence="1">Nucleus</location>
    </subcellularLocation>
</comment>
<evidence type="ECO:0000256" key="1">
    <source>
        <dbReference type="ARBA" id="ARBA00004123"/>
    </source>
</evidence>
<dbReference type="OrthoDB" id="60033at2759"/>
<evidence type="ECO:0000256" key="5">
    <source>
        <dbReference type="ARBA" id="ARBA00023163"/>
    </source>
</evidence>
<keyword evidence="10" id="KW-0346">Stress response</keyword>
<evidence type="ECO:0000256" key="3">
    <source>
        <dbReference type="ARBA" id="ARBA00023015"/>
    </source>
</evidence>
<dbReference type="SUPFAM" id="SSF46785">
    <property type="entry name" value="Winged helix' DNA-binding domain"/>
    <property type="match status" value="1"/>
</dbReference>
<dbReference type="PROSITE" id="PS00434">
    <property type="entry name" value="HSF_DOMAIN"/>
    <property type="match status" value="1"/>
</dbReference>
<keyword evidence="5" id="KW-0804">Transcription</keyword>
<feature type="non-terminal residue" evidence="10">
    <location>
        <position position="233"/>
    </location>
</feature>
<dbReference type="GO" id="GO:0003700">
    <property type="term" value="F:DNA-binding transcription factor activity"/>
    <property type="evidence" value="ECO:0007669"/>
    <property type="project" value="InterPro"/>
</dbReference>
<dbReference type="EMBL" id="KK114857">
    <property type="protein sequence ID" value="KFM63521.1"/>
    <property type="molecule type" value="Genomic_DNA"/>
</dbReference>
<name>A0A087TEI2_STEMI</name>
<dbReference type="InterPro" id="IPR036390">
    <property type="entry name" value="WH_DNA-bd_sf"/>
</dbReference>
<dbReference type="AlphaFoldDB" id="A0A087TEI2"/>
<feature type="domain" description="HSF-type DNA-binding" evidence="9">
    <location>
        <begin position="57"/>
        <end position="81"/>
    </location>
</feature>
<dbReference type="FunFam" id="1.10.10.10:FF:000027">
    <property type="entry name" value="Heat shock transcription factor 1"/>
    <property type="match status" value="1"/>
</dbReference>
<evidence type="ECO:0000313" key="11">
    <source>
        <dbReference type="Proteomes" id="UP000054359"/>
    </source>
</evidence>
<keyword evidence="11" id="KW-1185">Reference proteome</keyword>
<evidence type="ECO:0000256" key="8">
    <source>
        <dbReference type="SAM" id="MobiDB-lite"/>
    </source>
</evidence>
<evidence type="ECO:0000313" key="10">
    <source>
        <dbReference type="EMBL" id="KFM63521.1"/>
    </source>
</evidence>
<dbReference type="PRINTS" id="PR00056">
    <property type="entry name" value="HSFDOMAIN"/>
</dbReference>
<keyword evidence="6" id="KW-0539">Nucleus</keyword>
<evidence type="ECO:0000259" key="9">
    <source>
        <dbReference type="PROSITE" id="PS00434"/>
    </source>
</evidence>
<dbReference type="PANTHER" id="PTHR10015:SF427">
    <property type="entry name" value="HEAT SHOCK FACTOR PROTEIN"/>
    <property type="match status" value="1"/>
</dbReference>
<feature type="compositionally biased region" description="Polar residues" evidence="8">
    <location>
        <begin position="213"/>
        <end position="224"/>
    </location>
</feature>
<dbReference type="InterPro" id="IPR036388">
    <property type="entry name" value="WH-like_DNA-bd_sf"/>
</dbReference>